<dbReference type="PANTHER" id="PTHR18863:SF6">
    <property type="entry name" value="COILED-COIL DOMAIN-CONTAINING PROTEIN 170"/>
    <property type="match status" value="1"/>
</dbReference>
<gene>
    <name evidence="3" type="ORF">D915_001332</name>
</gene>
<feature type="coiled-coil region" evidence="1">
    <location>
        <begin position="312"/>
        <end position="339"/>
    </location>
</feature>
<dbReference type="InterPro" id="IPR039139">
    <property type="entry name" value="CCDC170-like"/>
</dbReference>
<feature type="coiled-coil region" evidence="1">
    <location>
        <begin position="138"/>
        <end position="207"/>
    </location>
</feature>
<feature type="coiled-coil region" evidence="1">
    <location>
        <begin position="412"/>
        <end position="453"/>
    </location>
</feature>
<dbReference type="Proteomes" id="UP000230066">
    <property type="component" value="Unassembled WGS sequence"/>
</dbReference>
<dbReference type="EMBL" id="JXXN02000320">
    <property type="protein sequence ID" value="THD27794.1"/>
    <property type="molecule type" value="Genomic_DNA"/>
</dbReference>
<name>A0A4E0RQ29_FASHE</name>
<keyword evidence="4" id="KW-1185">Reference proteome</keyword>
<keyword evidence="1" id="KW-0175">Coiled coil</keyword>
<evidence type="ECO:0000256" key="2">
    <source>
        <dbReference type="SAM" id="MobiDB-lite"/>
    </source>
</evidence>
<reference evidence="3" key="1">
    <citation type="submission" date="2019-03" db="EMBL/GenBank/DDBJ databases">
        <title>Improved annotation for the trematode Fasciola hepatica.</title>
        <authorList>
            <person name="Choi Y.-J."/>
            <person name="Martin J."/>
            <person name="Mitreva M."/>
        </authorList>
    </citation>
    <scope>NUCLEOTIDE SEQUENCE [LARGE SCALE GENOMIC DNA]</scope>
</reference>
<evidence type="ECO:0000256" key="1">
    <source>
        <dbReference type="SAM" id="Coils"/>
    </source>
</evidence>
<protein>
    <submittedName>
        <fullName evidence="3">Coiled-coil domain-containing protein C6orf97</fullName>
    </submittedName>
</protein>
<sequence>MVLTQTERPNRSLKCLLRAFADEASARDWDLALPQSLLSYRATVRTSMRHKPHALHTGREWRLSTKLIIPLSVNSTLSADSAWYLQQRVQRAHELTLSQETELNTQKALTGKLQKENQELLSKLNTAIGEQKVLTEELTSLKSQYETREMEKQKWEKNASELKQQLETEKQRAKTLEDRIKNQAVERERAEHEMHKAEQRLEYFVSQMIRIFDKYIREDQISLDGCKDEKKLAQLIARAGQLVEENVKHRGAIQDLTDRVRERDLQLAERDRTVDRLGGQLTRTTECDRETRNLAQQLEYSRGNECMLERRVHEMTENLLHAKEQIHDLEHQLAQAQHDNEHVYEMRREMNLREVAMFRESLAAILSSSRFPCSPTEVAIKEHARRVVSECNEQRELCARMEARLVDVTAKMDSLQTLQVDARDEVERVERDNVALRDQIRRLESELATSELTKGGHRADKERYFVYLCKLASKVKLDQSLAVRMDIKELQEAILVKNNLFVTVRVGQLTRGEYTLLTDLEANADRVTGLNRTIKRLQDQLASKEIQLGMWRTKSSKMDEQVAELKRQISEGQAEKMNAQRAAAGERRVEVENGRLRDELNRLRSELLELTEAKTQFIQLDERMTDLVRTNKELEEVRQNQATKIAELRKVVEQQAAELTDQQKQSTDSIQRLTDDVHSTRQTIEQLRRSEKELFEFRALIGRLLGLDVDALTVPNYDIVRKLETLIGKLRQQQQHQYNKIHDVLSDELEICSRTRSPSRRITSELNSSGHGTYLAGPGIAMARSKEARYGSREKDMPTRSAPSMEPFDKSRLQMNPAQQHKDQNKTPSPEQVRRDPRRY</sequence>
<feature type="region of interest" description="Disordered" evidence="2">
    <location>
        <begin position="760"/>
        <end position="840"/>
    </location>
</feature>
<dbReference type="GO" id="GO:0003676">
    <property type="term" value="F:nucleic acid binding"/>
    <property type="evidence" value="ECO:0007669"/>
    <property type="project" value="InterPro"/>
</dbReference>
<comment type="caution">
    <text evidence="3">The sequence shown here is derived from an EMBL/GenBank/DDBJ whole genome shotgun (WGS) entry which is preliminary data.</text>
</comment>
<accession>A0A4E0RQ29</accession>
<evidence type="ECO:0000313" key="4">
    <source>
        <dbReference type="Proteomes" id="UP000230066"/>
    </source>
</evidence>
<dbReference type="InterPro" id="IPR036397">
    <property type="entry name" value="RNaseH_sf"/>
</dbReference>
<dbReference type="PANTHER" id="PTHR18863">
    <property type="entry name" value="TSEC-2-RELATED"/>
    <property type="match status" value="1"/>
</dbReference>
<dbReference type="Gene3D" id="3.30.420.10">
    <property type="entry name" value="Ribonuclease H-like superfamily/Ribonuclease H"/>
    <property type="match status" value="1"/>
</dbReference>
<feature type="compositionally biased region" description="Basic and acidic residues" evidence="2">
    <location>
        <begin position="784"/>
        <end position="798"/>
    </location>
</feature>
<evidence type="ECO:0000313" key="3">
    <source>
        <dbReference type="EMBL" id="THD27794.1"/>
    </source>
</evidence>
<organism evidence="3 4">
    <name type="scientific">Fasciola hepatica</name>
    <name type="common">Liver fluke</name>
    <dbReference type="NCBI Taxonomy" id="6192"/>
    <lineage>
        <taxon>Eukaryota</taxon>
        <taxon>Metazoa</taxon>
        <taxon>Spiralia</taxon>
        <taxon>Lophotrochozoa</taxon>
        <taxon>Platyhelminthes</taxon>
        <taxon>Trematoda</taxon>
        <taxon>Digenea</taxon>
        <taxon>Plagiorchiida</taxon>
        <taxon>Echinostomata</taxon>
        <taxon>Echinostomatoidea</taxon>
        <taxon>Fasciolidae</taxon>
        <taxon>Fasciola</taxon>
    </lineage>
</organism>
<proteinExistence type="predicted"/>
<dbReference type="AlphaFoldDB" id="A0A4E0RQ29"/>
<feature type="coiled-coil region" evidence="1">
    <location>
        <begin position="520"/>
        <end position="690"/>
    </location>
</feature>